<dbReference type="GeneID" id="115472448"/>
<keyword evidence="1" id="KW-0732">Signal</keyword>
<organism evidence="2 3">
    <name type="scientific">Microcaecilia unicolor</name>
    <dbReference type="NCBI Taxonomy" id="1415580"/>
    <lineage>
        <taxon>Eukaryota</taxon>
        <taxon>Metazoa</taxon>
        <taxon>Chordata</taxon>
        <taxon>Craniata</taxon>
        <taxon>Vertebrata</taxon>
        <taxon>Euteleostomi</taxon>
        <taxon>Amphibia</taxon>
        <taxon>Gymnophiona</taxon>
        <taxon>Siphonopidae</taxon>
        <taxon>Microcaecilia</taxon>
    </lineage>
</organism>
<dbReference type="RefSeq" id="XP_030062596.1">
    <property type="nucleotide sequence ID" value="XM_030206736.1"/>
</dbReference>
<accession>A0A6P7YCE0</accession>
<dbReference type="OrthoDB" id="9950739at2759"/>
<proteinExistence type="predicted"/>
<evidence type="ECO:0000256" key="1">
    <source>
        <dbReference type="SAM" id="SignalP"/>
    </source>
</evidence>
<reference evidence="3" key="1">
    <citation type="submission" date="2025-08" db="UniProtKB">
        <authorList>
            <consortium name="RefSeq"/>
        </authorList>
    </citation>
    <scope>IDENTIFICATION</scope>
</reference>
<feature type="signal peptide" evidence="1">
    <location>
        <begin position="1"/>
        <end position="42"/>
    </location>
</feature>
<evidence type="ECO:0000313" key="2">
    <source>
        <dbReference type="Proteomes" id="UP000515156"/>
    </source>
</evidence>
<gene>
    <name evidence="3" type="primary">LOC115472448</name>
</gene>
<evidence type="ECO:0000313" key="3">
    <source>
        <dbReference type="RefSeq" id="XP_030062596.1"/>
    </source>
</evidence>
<feature type="chain" id="PRO_5027903396" evidence="1">
    <location>
        <begin position="43"/>
        <end position="266"/>
    </location>
</feature>
<protein>
    <submittedName>
        <fullName evidence="3">Uncharacterized protein LOC115472448</fullName>
    </submittedName>
</protein>
<keyword evidence="2" id="KW-1185">Reference proteome</keyword>
<dbReference type="AlphaFoldDB" id="A0A6P7YCE0"/>
<dbReference type="KEGG" id="muo:115472448"/>
<name>A0A6P7YCE0_9AMPH</name>
<dbReference type="Proteomes" id="UP000515156">
    <property type="component" value="Chromosome 6"/>
</dbReference>
<sequence>MECSWCTLHCGISAAGAGFSPVGQFLTLLLLHETQLSQLVCCCSVPTAEWSTMWTGLAFWQIPCLTWFRLMKTHPVVAMLKSRNTGLSLDNLFFLRPDTKDMHNADKELKNWYLDRVPAVSEIPSTQDLQKELENFKTLEQEETGNSKFRKTLFKMPKHLSEHVEYHASSSEIVLDTISTTSIQNMGVKLLKNSPCKEMTRYSSFNQLNVQNFDSGDKNTIQNAPLFPAASLSISVPASEEAFGLLRPVTEIRILFLKILVEVKSV</sequence>
<dbReference type="InParanoid" id="A0A6P7YCE0"/>